<evidence type="ECO:0000313" key="5">
    <source>
        <dbReference type="Proteomes" id="UP000518206"/>
    </source>
</evidence>
<feature type="compositionally biased region" description="Low complexity" evidence="1">
    <location>
        <begin position="17"/>
        <end position="30"/>
    </location>
</feature>
<sequence>MTRAPATPCSGAPGPGPRAAGPAAREPQAPVEQPSTAHAPRLRAMDALRLLAALSVVLFHFTAREQHRWGMAPDEAFPRLSEVTPYGYTGVHLFFVISGFVILMSAWGRSVPQFVASRVSRLYPAFWAAVLLTAALRWAWPTFETRTPGEVLANLTMLSEPFGVPAVDGVYWTLWVEIQFYAAVLLLLLVGITRRRVLLLAGAGPLVCTALALAVPDARGVLTGLPWASMFGAGMVLFVIYREGHTRGTWALVGLNTLQGVVVAVDQKAPAIDALTTGAPVWPPLLALAVVGAVGAVAAVAFVPAVRDLDLPVLTTAGALTYPLYLTHEYYGWALIQALHPALGRVTTLVVVVSVCLALAWVLHRWVERPLQRPLRRAVERALTRSGRRREEPAGKPASASPVRASVLVGAGARR</sequence>
<evidence type="ECO:0000256" key="2">
    <source>
        <dbReference type="SAM" id="Phobius"/>
    </source>
</evidence>
<keyword evidence="2" id="KW-1133">Transmembrane helix</keyword>
<dbReference type="InterPro" id="IPR050879">
    <property type="entry name" value="Acyltransferase_3"/>
</dbReference>
<keyword evidence="2" id="KW-0472">Membrane</keyword>
<evidence type="ECO:0000313" key="4">
    <source>
        <dbReference type="EMBL" id="MBB2922066.1"/>
    </source>
</evidence>
<accession>A0A7W4UD96</accession>
<feature type="transmembrane region" description="Helical" evidence="2">
    <location>
        <begin position="346"/>
        <end position="367"/>
    </location>
</feature>
<keyword evidence="2" id="KW-0812">Transmembrane</keyword>
<feature type="transmembrane region" description="Helical" evidence="2">
    <location>
        <begin position="221"/>
        <end position="241"/>
    </location>
</feature>
<evidence type="ECO:0000259" key="3">
    <source>
        <dbReference type="Pfam" id="PF01757"/>
    </source>
</evidence>
<feature type="transmembrane region" description="Helical" evidence="2">
    <location>
        <begin position="197"/>
        <end position="215"/>
    </location>
</feature>
<evidence type="ECO:0000256" key="1">
    <source>
        <dbReference type="SAM" id="MobiDB-lite"/>
    </source>
</evidence>
<dbReference type="GO" id="GO:0016747">
    <property type="term" value="F:acyltransferase activity, transferring groups other than amino-acyl groups"/>
    <property type="evidence" value="ECO:0007669"/>
    <property type="project" value="InterPro"/>
</dbReference>
<proteinExistence type="predicted"/>
<dbReference type="RefSeq" id="WP_183294971.1">
    <property type="nucleotide sequence ID" value="NZ_JACHVX010000001.1"/>
</dbReference>
<reference evidence="4 5" key="2">
    <citation type="submission" date="2020-08" db="EMBL/GenBank/DDBJ databases">
        <authorList>
            <person name="Partida-Martinez L."/>
            <person name="Huntemann M."/>
            <person name="Clum A."/>
            <person name="Wang J."/>
            <person name="Palaniappan K."/>
            <person name="Ritter S."/>
            <person name="Chen I.-M."/>
            <person name="Stamatis D."/>
            <person name="Reddy T."/>
            <person name="O'Malley R."/>
            <person name="Daum C."/>
            <person name="Shapiro N."/>
            <person name="Ivanova N."/>
            <person name="Kyrpides N."/>
            <person name="Woyke T."/>
        </authorList>
    </citation>
    <scope>NUCLEOTIDE SEQUENCE [LARGE SCALE GENOMIC DNA]</scope>
    <source>
        <strain evidence="4 5">RAS26</strain>
    </source>
</reference>
<name>A0A7W4UD96_9CELL</name>
<feature type="transmembrane region" description="Helical" evidence="2">
    <location>
        <begin position="309"/>
        <end position="326"/>
    </location>
</feature>
<organism evidence="4 5">
    <name type="scientific">Cellulomonas cellasea</name>
    <dbReference type="NCBI Taxonomy" id="43670"/>
    <lineage>
        <taxon>Bacteria</taxon>
        <taxon>Bacillati</taxon>
        <taxon>Actinomycetota</taxon>
        <taxon>Actinomycetes</taxon>
        <taxon>Micrococcales</taxon>
        <taxon>Cellulomonadaceae</taxon>
        <taxon>Cellulomonas</taxon>
    </lineage>
</organism>
<feature type="transmembrane region" description="Helical" evidence="2">
    <location>
        <begin position="285"/>
        <end position="302"/>
    </location>
</feature>
<dbReference type="AlphaFoldDB" id="A0A7W4UD96"/>
<comment type="caution">
    <text evidence="4">The sequence shown here is derived from an EMBL/GenBank/DDBJ whole genome shotgun (WGS) entry which is preliminary data.</text>
</comment>
<feature type="region of interest" description="Disordered" evidence="1">
    <location>
        <begin position="1"/>
        <end position="37"/>
    </location>
</feature>
<feature type="transmembrane region" description="Helical" evidence="2">
    <location>
        <begin position="169"/>
        <end position="190"/>
    </location>
</feature>
<feature type="transmembrane region" description="Helical" evidence="2">
    <location>
        <begin position="83"/>
        <end position="107"/>
    </location>
</feature>
<reference evidence="4 5" key="1">
    <citation type="submission" date="2020-08" db="EMBL/GenBank/DDBJ databases">
        <title>The Agave Microbiome: Exploring the role of microbial communities in plant adaptations to desert environments.</title>
        <authorList>
            <person name="Partida-Martinez L.P."/>
        </authorList>
    </citation>
    <scope>NUCLEOTIDE SEQUENCE [LARGE SCALE GENOMIC DNA]</scope>
    <source>
        <strain evidence="4 5">RAS26</strain>
    </source>
</reference>
<dbReference type="GO" id="GO:0016020">
    <property type="term" value="C:membrane"/>
    <property type="evidence" value="ECO:0007669"/>
    <property type="project" value="TreeGrafter"/>
</dbReference>
<gene>
    <name evidence="4" type="ORF">FHR80_000960</name>
</gene>
<dbReference type="GO" id="GO:0009103">
    <property type="term" value="P:lipopolysaccharide biosynthetic process"/>
    <property type="evidence" value="ECO:0007669"/>
    <property type="project" value="TreeGrafter"/>
</dbReference>
<feature type="region of interest" description="Disordered" evidence="1">
    <location>
        <begin position="386"/>
        <end position="415"/>
    </location>
</feature>
<dbReference type="PANTHER" id="PTHR23028">
    <property type="entry name" value="ACETYLTRANSFERASE"/>
    <property type="match status" value="1"/>
</dbReference>
<dbReference type="Pfam" id="PF01757">
    <property type="entry name" value="Acyl_transf_3"/>
    <property type="match status" value="1"/>
</dbReference>
<dbReference type="Proteomes" id="UP000518206">
    <property type="component" value="Unassembled WGS sequence"/>
</dbReference>
<feature type="transmembrane region" description="Helical" evidence="2">
    <location>
        <begin position="47"/>
        <end position="63"/>
    </location>
</feature>
<dbReference type="EMBL" id="JACHVX010000001">
    <property type="protein sequence ID" value="MBB2922066.1"/>
    <property type="molecule type" value="Genomic_DNA"/>
</dbReference>
<feature type="transmembrane region" description="Helical" evidence="2">
    <location>
        <begin position="119"/>
        <end position="140"/>
    </location>
</feature>
<dbReference type="PANTHER" id="PTHR23028:SF53">
    <property type="entry name" value="ACYL_TRANSF_3 DOMAIN-CONTAINING PROTEIN"/>
    <property type="match status" value="1"/>
</dbReference>
<feature type="domain" description="Acyltransferase 3" evidence="3">
    <location>
        <begin position="44"/>
        <end position="364"/>
    </location>
</feature>
<dbReference type="InterPro" id="IPR002656">
    <property type="entry name" value="Acyl_transf_3_dom"/>
</dbReference>
<feature type="transmembrane region" description="Helical" evidence="2">
    <location>
        <begin position="248"/>
        <end position="265"/>
    </location>
</feature>
<protein>
    <submittedName>
        <fullName evidence="4">Peptidoglycan/LPS O-acetylase OafA/YrhL</fullName>
    </submittedName>
</protein>